<evidence type="ECO:0000313" key="5">
    <source>
        <dbReference type="Proteomes" id="UP000690515"/>
    </source>
</evidence>
<feature type="chain" id="PRO_5045206360" evidence="1">
    <location>
        <begin position="22"/>
        <end position="654"/>
    </location>
</feature>
<dbReference type="InterPro" id="IPR024618">
    <property type="entry name" value="DUF3857"/>
</dbReference>
<keyword evidence="1" id="KW-0732">Signal</keyword>
<keyword evidence="5" id="KW-1185">Reference proteome</keyword>
<feature type="signal peptide" evidence="1">
    <location>
        <begin position="1"/>
        <end position="21"/>
    </location>
</feature>
<gene>
    <name evidence="4" type="ORF">KCG35_19515</name>
</gene>
<dbReference type="Proteomes" id="UP000690515">
    <property type="component" value="Unassembled WGS sequence"/>
</dbReference>
<name>A0ABS5ZGS3_9GAMM</name>
<dbReference type="RefSeq" id="WP_215821548.1">
    <property type="nucleotide sequence ID" value="NZ_JAGSOY010000069.1"/>
</dbReference>
<proteinExistence type="predicted"/>
<evidence type="ECO:0000313" key="4">
    <source>
        <dbReference type="EMBL" id="MBU2713261.1"/>
    </source>
</evidence>
<dbReference type="InterPro" id="IPR002931">
    <property type="entry name" value="Transglutaminase-like"/>
</dbReference>
<reference evidence="4 5" key="1">
    <citation type="submission" date="2021-04" db="EMBL/GenBank/DDBJ databases">
        <authorList>
            <person name="Pira H."/>
            <person name="Risdian C."/>
            <person name="Wink J."/>
        </authorList>
    </citation>
    <scope>NUCLEOTIDE SEQUENCE [LARGE SCALE GENOMIC DNA]</scope>
    <source>
        <strain evidence="4 5">WH53</strain>
    </source>
</reference>
<dbReference type="Pfam" id="PF12969">
    <property type="entry name" value="DUF3857"/>
    <property type="match status" value="1"/>
</dbReference>
<evidence type="ECO:0000259" key="2">
    <source>
        <dbReference type="Pfam" id="PF01841"/>
    </source>
</evidence>
<dbReference type="SUPFAM" id="SSF54001">
    <property type="entry name" value="Cysteine proteinases"/>
    <property type="match status" value="1"/>
</dbReference>
<evidence type="ECO:0000256" key="1">
    <source>
        <dbReference type="SAM" id="SignalP"/>
    </source>
</evidence>
<feature type="domain" description="DUF3857" evidence="3">
    <location>
        <begin position="73"/>
        <end position="238"/>
    </location>
</feature>
<dbReference type="Pfam" id="PF01841">
    <property type="entry name" value="Transglut_core"/>
    <property type="match status" value="1"/>
</dbReference>
<organism evidence="4 5">
    <name type="scientific">Zooshikella harenae</name>
    <dbReference type="NCBI Taxonomy" id="2827238"/>
    <lineage>
        <taxon>Bacteria</taxon>
        <taxon>Pseudomonadati</taxon>
        <taxon>Pseudomonadota</taxon>
        <taxon>Gammaproteobacteria</taxon>
        <taxon>Oceanospirillales</taxon>
        <taxon>Zooshikellaceae</taxon>
        <taxon>Zooshikella</taxon>
    </lineage>
</organism>
<dbReference type="InterPro" id="IPR038765">
    <property type="entry name" value="Papain-like_cys_pep_sf"/>
</dbReference>
<sequence length="654" mass="76014">MNVIKLIVCCIVFIISTQVQAVKTSSEKELPQIKPVPSWVNNKNQYAELNISKDNLSSAYFESIELQAKVDKKEHYYSRFQIKVLNSKGVQENSQRMIEFDPNYEELIMHEAKIIRGESSIDQLNNSNIKVFQSEKDIEKLVYNGSKTALVIFNDVKPGDTIEYSYSIIGNNPALKGKFSTVWPINARVPIQNLYLRLLWPKDRKLTITSYRTDSTLLKNNAKDYYEYVLSTNNQKARKSESETPKWYIKSSGFRLSEFHSWEDLNLWAQQHYTVKQNNDPKIKKIVAQIKSTNKKTEDQAISALDYVQKNIRYLGFEDGKNSHIPSLPTKVLERGFGDCKDKTMLLLSILKALSIESYPALVNTKWKHEIKNLAALPSTFNHVIAKVIINNQVYWFDPTLSSQAGNISSRYFPDYRLALVVNKKNNGLTKINTTNNKYNIKISEKYDLTKGENKRVNYDLYETYTYEAADYIRRKIESSTYSEINDRSNNFVKNKFANSKPLMDIGLKDEKLKNKINLHGKYLVDDFWKRGKKLYPRLSAWTLNALNMPRDIKRSMPYYLPFPYKTEHRLSFKLERSIADKVSIDKCENVSVDNKYFKYSKVIDFNKKEAEFIVSHKLKLLSDNVLANDIILFVDDVFKVKENIDFVLSDCLI</sequence>
<protein>
    <submittedName>
        <fullName evidence="4">DUF3857 domain-containing transglutaminase family protein</fullName>
    </submittedName>
</protein>
<accession>A0ABS5ZGS3</accession>
<feature type="domain" description="Transglutaminase-like" evidence="2">
    <location>
        <begin position="285"/>
        <end position="391"/>
    </location>
</feature>
<dbReference type="Gene3D" id="3.10.620.30">
    <property type="match status" value="1"/>
</dbReference>
<dbReference type="EMBL" id="JAGSOY010000069">
    <property type="protein sequence ID" value="MBU2713261.1"/>
    <property type="molecule type" value="Genomic_DNA"/>
</dbReference>
<evidence type="ECO:0000259" key="3">
    <source>
        <dbReference type="Pfam" id="PF12969"/>
    </source>
</evidence>
<comment type="caution">
    <text evidence="4">The sequence shown here is derived from an EMBL/GenBank/DDBJ whole genome shotgun (WGS) entry which is preliminary data.</text>
</comment>
<dbReference type="Gene3D" id="2.60.40.3140">
    <property type="match status" value="1"/>
</dbReference>